<evidence type="ECO:0000313" key="8">
    <source>
        <dbReference type="Proteomes" id="UP001230328"/>
    </source>
</evidence>
<dbReference type="Proteomes" id="UP001230328">
    <property type="component" value="Unassembled WGS sequence"/>
</dbReference>
<dbReference type="GO" id="GO:0005524">
    <property type="term" value="F:ATP binding"/>
    <property type="evidence" value="ECO:0007669"/>
    <property type="project" value="UniProtKB-KW"/>
</dbReference>
<dbReference type="SUPFAM" id="SSF52540">
    <property type="entry name" value="P-loop containing nucleoside triphosphate hydrolases"/>
    <property type="match status" value="1"/>
</dbReference>
<evidence type="ECO:0000313" key="7">
    <source>
        <dbReference type="EMBL" id="MDQ1027669.1"/>
    </source>
</evidence>
<keyword evidence="2" id="KW-0813">Transport</keyword>
<gene>
    <name evidence="7" type="ORF">QF035_005251</name>
</gene>
<keyword evidence="4 7" id="KW-0067">ATP-binding</keyword>
<dbReference type="EMBL" id="JAUSZI010000002">
    <property type="protein sequence ID" value="MDQ1027669.1"/>
    <property type="molecule type" value="Genomic_DNA"/>
</dbReference>
<evidence type="ECO:0000256" key="3">
    <source>
        <dbReference type="ARBA" id="ARBA00022741"/>
    </source>
</evidence>
<dbReference type="InterPro" id="IPR027417">
    <property type="entry name" value="P-loop_NTPase"/>
</dbReference>
<dbReference type="PROSITE" id="PS50893">
    <property type="entry name" value="ABC_TRANSPORTER_2"/>
    <property type="match status" value="1"/>
</dbReference>
<feature type="domain" description="ABC transporter" evidence="6">
    <location>
        <begin position="58"/>
        <end position="288"/>
    </location>
</feature>
<keyword evidence="3" id="KW-0547">Nucleotide-binding</keyword>
<organism evidence="7 8">
    <name type="scientific">Streptomyces umbrinus</name>
    <dbReference type="NCBI Taxonomy" id="67370"/>
    <lineage>
        <taxon>Bacteria</taxon>
        <taxon>Bacillati</taxon>
        <taxon>Actinomycetota</taxon>
        <taxon>Actinomycetes</taxon>
        <taxon>Kitasatosporales</taxon>
        <taxon>Streptomycetaceae</taxon>
        <taxon>Streptomyces</taxon>
        <taxon>Streptomyces phaeochromogenes group</taxon>
    </lineage>
</organism>
<evidence type="ECO:0000259" key="6">
    <source>
        <dbReference type="PROSITE" id="PS50893"/>
    </source>
</evidence>
<feature type="compositionally biased region" description="Basic and acidic residues" evidence="5">
    <location>
        <begin position="373"/>
        <end position="384"/>
    </location>
</feature>
<feature type="region of interest" description="Disordered" evidence="5">
    <location>
        <begin position="364"/>
        <end position="384"/>
    </location>
</feature>
<proteinExistence type="inferred from homology"/>
<dbReference type="PANTHER" id="PTHR43335:SF2">
    <property type="entry name" value="ABC TRANSPORTER, ATP-BINDING PROTEIN"/>
    <property type="match status" value="1"/>
</dbReference>
<comment type="caution">
    <text evidence="7">The sequence shown here is derived from an EMBL/GenBank/DDBJ whole genome shotgun (WGS) entry which is preliminary data.</text>
</comment>
<dbReference type="CDD" id="cd03230">
    <property type="entry name" value="ABC_DR_subfamily_A"/>
    <property type="match status" value="1"/>
</dbReference>
<dbReference type="InterPro" id="IPR003439">
    <property type="entry name" value="ABC_transporter-like_ATP-bd"/>
</dbReference>
<dbReference type="PANTHER" id="PTHR43335">
    <property type="entry name" value="ABC TRANSPORTER, ATP-BINDING PROTEIN"/>
    <property type="match status" value="1"/>
</dbReference>
<evidence type="ECO:0000256" key="1">
    <source>
        <dbReference type="ARBA" id="ARBA00005417"/>
    </source>
</evidence>
<dbReference type="InterPro" id="IPR003593">
    <property type="entry name" value="AAA+_ATPase"/>
</dbReference>
<dbReference type="Gene3D" id="3.40.50.300">
    <property type="entry name" value="P-loop containing nucleotide triphosphate hydrolases"/>
    <property type="match status" value="1"/>
</dbReference>
<evidence type="ECO:0000256" key="4">
    <source>
        <dbReference type="ARBA" id="ARBA00022840"/>
    </source>
</evidence>
<comment type="similarity">
    <text evidence="1">Belongs to the ABC transporter superfamily.</text>
</comment>
<protein>
    <submittedName>
        <fullName evidence="7">ABC-2 type transport system ATP-binding protein</fullName>
    </submittedName>
</protein>
<sequence>MRTIGPRRASRDAVRPPPVVRPQGDPYGPVIPERDADTAPRVDDRCGLRHYLRNVTVIATESLSKRFPRVTALDRLSVDVGPGVTGLVGANGAGKSTLIKILLGLSPATEGRAEVLGLDVATKGGDIRERVGYMPEHDCLPPDVSATEFVVHMARMSGLPPTAARERTADTLRHVGLYEERYRPIGGYSTGMKQRVKLAQALVHDPQLVFLDEPTNGLDPVGRDEMLGLIRRIYTDFGISVLVTSHLLGELERTCDHVVVVDGGKLLRSSSTTDFTQSTAILAIEVTDTDEHPDGTRAVRDVLHARGIDTHDGSGLPGAGHILLLTAEGEETYDVVRDVVADLGLGLVRMEQRRHHISEVFKDSDEQALQGGDEQRKEAVGHGG</sequence>
<evidence type="ECO:0000256" key="5">
    <source>
        <dbReference type="SAM" id="MobiDB-lite"/>
    </source>
</evidence>
<dbReference type="SMART" id="SM00382">
    <property type="entry name" value="AAA"/>
    <property type="match status" value="1"/>
</dbReference>
<evidence type="ECO:0000256" key="2">
    <source>
        <dbReference type="ARBA" id="ARBA00022448"/>
    </source>
</evidence>
<dbReference type="Pfam" id="PF00005">
    <property type="entry name" value="ABC_tran"/>
    <property type="match status" value="1"/>
</dbReference>
<keyword evidence="8" id="KW-1185">Reference proteome</keyword>
<feature type="region of interest" description="Disordered" evidence="5">
    <location>
        <begin position="1"/>
        <end position="40"/>
    </location>
</feature>
<name>A0ABU0SYT2_9ACTN</name>
<reference evidence="7 8" key="1">
    <citation type="submission" date="2023-07" db="EMBL/GenBank/DDBJ databases">
        <title>Comparative genomics of wheat-associated soil bacteria to identify genetic determinants of phenazine resistance.</title>
        <authorList>
            <person name="Mouncey N."/>
        </authorList>
    </citation>
    <scope>NUCLEOTIDE SEQUENCE [LARGE SCALE GENOMIC DNA]</scope>
    <source>
        <strain evidence="7 8">V2I4</strain>
    </source>
</reference>
<accession>A0ABU0SYT2</accession>